<dbReference type="SUPFAM" id="SSF52833">
    <property type="entry name" value="Thioredoxin-like"/>
    <property type="match status" value="1"/>
</dbReference>
<keyword evidence="8" id="KW-1015">Disulfide bond</keyword>
<keyword evidence="13" id="KW-1185">Reference proteome</keyword>
<dbReference type="InterPro" id="IPR044698">
    <property type="entry name" value="VKOR/LTO1"/>
</dbReference>
<keyword evidence="4" id="KW-0874">Quinone</keyword>
<dbReference type="Gene3D" id="1.20.1440.130">
    <property type="entry name" value="VKOR domain"/>
    <property type="match status" value="1"/>
</dbReference>
<evidence type="ECO:0000256" key="3">
    <source>
        <dbReference type="ARBA" id="ARBA00022692"/>
    </source>
</evidence>
<evidence type="ECO:0000256" key="7">
    <source>
        <dbReference type="ARBA" id="ARBA00023136"/>
    </source>
</evidence>
<dbReference type="InterPro" id="IPR038354">
    <property type="entry name" value="VKOR_sf"/>
</dbReference>
<dbReference type="InterPro" id="IPR036249">
    <property type="entry name" value="Thioredoxin-like_sf"/>
</dbReference>
<evidence type="ECO:0000256" key="8">
    <source>
        <dbReference type="ARBA" id="ARBA00023157"/>
    </source>
</evidence>
<dbReference type="Pfam" id="PF07884">
    <property type="entry name" value="VKOR"/>
    <property type="match status" value="1"/>
</dbReference>
<proteinExistence type="inferred from homology"/>
<feature type="domain" description="Vitamin K epoxide reductase" evidence="11">
    <location>
        <begin position="2"/>
        <end position="123"/>
    </location>
</feature>
<gene>
    <name evidence="12" type="ORF">GCM10011394_26680</name>
</gene>
<evidence type="ECO:0000259" key="11">
    <source>
        <dbReference type="SMART" id="SM00756"/>
    </source>
</evidence>
<organism evidence="12 13">
    <name type="scientific">Luteimonas terricola</name>
    <dbReference type="NCBI Taxonomy" id="645597"/>
    <lineage>
        <taxon>Bacteria</taxon>
        <taxon>Pseudomonadati</taxon>
        <taxon>Pseudomonadota</taxon>
        <taxon>Gammaproteobacteria</taxon>
        <taxon>Lysobacterales</taxon>
        <taxon>Lysobacteraceae</taxon>
        <taxon>Luteimonas</taxon>
    </lineage>
</organism>
<feature type="transmembrane region" description="Helical" evidence="10">
    <location>
        <begin position="134"/>
        <end position="152"/>
    </location>
</feature>
<evidence type="ECO:0000256" key="10">
    <source>
        <dbReference type="SAM" id="Phobius"/>
    </source>
</evidence>
<comment type="caution">
    <text evidence="12">The sequence shown here is derived from an EMBL/GenBank/DDBJ whole genome shotgun (WGS) entry which is preliminary data.</text>
</comment>
<dbReference type="PANTHER" id="PTHR34573">
    <property type="entry name" value="VKC DOMAIN-CONTAINING PROTEIN"/>
    <property type="match status" value="1"/>
</dbReference>
<evidence type="ECO:0000313" key="12">
    <source>
        <dbReference type="EMBL" id="GGK16134.1"/>
    </source>
</evidence>
<keyword evidence="5 10" id="KW-1133">Transmembrane helix</keyword>
<evidence type="ECO:0000313" key="13">
    <source>
        <dbReference type="Proteomes" id="UP000599009"/>
    </source>
</evidence>
<dbReference type="CDD" id="cd12916">
    <property type="entry name" value="VKOR_1"/>
    <property type="match status" value="1"/>
</dbReference>
<evidence type="ECO:0000256" key="6">
    <source>
        <dbReference type="ARBA" id="ARBA00023002"/>
    </source>
</evidence>
<evidence type="ECO:0000256" key="2">
    <source>
        <dbReference type="ARBA" id="ARBA00006214"/>
    </source>
</evidence>
<reference evidence="13" key="1">
    <citation type="journal article" date="2019" name="Int. J. Syst. Evol. Microbiol.">
        <title>The Global Catalogue of Microorganisms (GCM) 10K type strain sequencing project: providing services to taxonomists for standard genome sequencing and annotation.</title>
        <authorList>
            <consortium name="The Broad Institute Genomics Platform"/>
            <consortium name="The Broad Institute Genome Sequencing Center for Infectious Disease"/>
            <person name="Wu L."/>
            <person name="Ma J."/>
        </authorList>
    </citation>
    <scope>NUCLEOTIDE SEQUENCE [LARGE SCALE GENOMIC DNA]</scope>
    <source>
        <strain evidence="13">CGMCC 1.8985</strain>
    </source>
</reference>
<comment type="subcellular location">
    <subcellularLocation>
        <location evidence="1">Membrane</location>
        <topology evidence="1">Multi-pass membrane protein</topology>
    </subcellularLocation>
</comment>
<evidence type="ECO:0000256" key="9">
    <source>
        <dbReference type="ARBA" id="ARBA00023284"/>
    </source>
</evidence>
<keyword evidence="9" id="KW-0676">Redox-active center</keyword>
<dbReference type="PANTHER" id="PTHR34573:SF1">
    <property type="entry name" value="VITAMIN K EPOXIDE REDUCTASE DOMAIN-CONTAINING PROTEIN"/>
    <property type="match status" value="1"/>
</dbReference>
<keyword evidence="3 10" id="KW-0812">Transmembrane</keyword>
<dbReference type="Gene3D" id="3.40.30.10">
    <property type="entry name" value="Glutaredoxin"/>
    <property type="match status" value="1"/>
</dbReference>
<dbReference type="Proteomes" id="UP000599009">
    <property type="component" value="Unassembled WGS sequence"/>
</dbReference>
<accession>A0ABQ2ELK9</accession>
<dbReference type="InterPro" id="IPR012932">
    <property type="entry name" value="VKOR"/>
</dbReference>
<sequence length="262" mass="28219">MLTAFGLLLTAYLTWVAVRDTGAAFCTEGSGCDVVQNSRWSRFLGVPIALWGGALYALLAWATWRPAPRLTRWRRLWRLSFLGLAISVYLTLAGWIALAAFCAWCLLSLATLLAIFVLVHVARPDSAPGTQWSTWCLGNGLLALAVVAALHVSSSGLLDRRGGPRLHALAAHLEESGAKFYGAHWCPTCTQQKRKFSGAAAQLPYVECAPNGPNGGMVSECAIAGVTGYPTWVIGGRHYVQVIEPEQLAAMTGFDWEGARGD</sequence>
<dbReference type="SMART" id="SM00756">
    <property type="entry name" value="VKc"/>
    <property type="match status" value="1"/>
</dbReference>
<evidence type="ECO:0000256" key="4">
    <source>
        <dbReference type="ARBA" id="ARBA00022719"/>
    </source>
</evidence>
<dbReference type="RefSeq" id="WP_229659233.1">
    <property type="nucleotide sequence ID" value="NZ_BMME01000002.1"/>
</dbReference>
<feature type="transmembrane region" description="Helical" evidence="10">
    <location>
        <begin position="98"/>
        <end position="122"/>
    </location>
</feature>
<evidence type="ECO:0000256" key="1">
    <source>
        <dbReference type="ARBA" id="ARBA00004141"/>
    </source>
</evidence>
<comment type="similarity">
    <text evidence="2">Belongs to the VKOR family.</text>
</comment>
<keyword evidence="6" id="KW-0560">Oxidoreductase</keyword>
<feature type="transmembrane region" description="Helical" evidence="10">
    <location>
        <begin position="76"/>
        <end position="92"/>
    </location>
</feature>
<name>A0ABQ2ELK9_9GAMM</name>
<protein>
    <recommendedName>
        <fullName evidence="11">Vitamin K epoxide reductase domain-containing protein</fullName>
    </recommendedName>
</protein>
<feature type="transmembrane region" description="Helical" evidence="10">
    <location>
        <begin position="43"/>
        <end position="64"/>
    </location>
</feature>
<keyword evidence="7 10" id="KW-0472">Membrane</keyword>
<evidence type="ECO:0000256" key="5">
    <source>
        <dbReference type="ARBA" id="ARBA00022989"/>
    </source>
</evidence>
<dbReference type="EMBL" id="BMME01000002">
    <property type="protein sequence ID" value="GGK16134.1"/>
    <property type="molecule type" value="Genomic_DNA"/>
</dbReference>